<name>A0ABS6BU82_9CLOT</name>
<evidence type="ECO:0000313" key="1">
    <source>
        <dbReference type="EMBL" id="MBU3160065.1"/>
    </source>
</evidence>
<organism evidence="1 2">
    <name type="scientific">Clostridium frigoris</name>
    <dbReference type="NCBI Taxonomy" id="205327"/>
    <lineage>
        <taxon>Bacteria</taxon>
        <taxon>Bacillati</taxon>
        <taxon>Bacillota</taxon>
        <taxon>Clostridia</taxon>
        <taxon>Eubacteriales</taxon>
        <taxon>Clostridiaceae</taxon>
        <taxon>Clostridium</taxon>
    </lineage>
</organism>
<dbReference type="RefSeq" id="WP_216148805.1">
    <property type="nucleotide sequence ID" value="NZ_JAHLDV010000019.1"/>
</dbReference>
<reference evidence="1 2" key="1">
    <citation type="submission" date="2021-06" db="EMBL/GenBank/DDBJ databases">
        <title>Clostridia strains as spoilage organisms.</title>
        <authorList>
            <person name="Wambui J."/>
            <person name="Stephan R."/>
            <person name="Stevens M.J.A."/>
        </authorList>
    </citation>
    <scope>NUCLEOTIDE SEQUENCE [LARGE SCALE GENOMIC DNA]</scope>
    <source>
        <strain evidence="1 2">DSM 14204</strain>
    </source>
</reference>
<proteinExistence type="predicted"/>
<comment type="caution">
    <text evidence="1">The sequence shown here is derived from an EMBL/GenBank/DDBJ whole genome shotgun (WGS) entry which is preliminary data.</text>
</comment>
<accession>A0ABS6BU82</accession>
<keyword evidence="2" id="KW-1185">Reference proteome</keyword>
<gene>
    <name evidence="1" type="ORF">KPL37_09900</name>
</gene>
<protein>
    <submittedName>
        <fullName evidence="1">Uncharacterized protein</fullName>
    </submittedName>
</protein>
<dbReference type="EMBL" id="JAHLDV010000019">
    <property type="protein sequence ID" value="MBU3160065.1"/>
    <property type="molecule type" value="Genomic_DNA"/>
</dbReference>
<evidence type="ECO:0000313" key="2">
    <source>
        <dbReference type="Proteomes" id="UP000776252"/>
    </source>
</evidence>
<sequence length="515" mass="61318">MNNELNYKKFDYMDEIISEHNERMQNLKKYYPFFKIREISLDLFNEGKYNFIDMGYIVVATLRLFIEENNFNDIGVSFEKFSDFITEILKQDYNLYLDEKENSLLVNYIFEKIINDGKPFSYNYFDPAQKKQMSSRIKLIESKISGNTIRYYITSEAIEFYLDTKEIKDESKISIQQILLSKMIESKNFKGGIEVVKRINNEVSKLIKRKNEILNILSYNVTEGIKEADELFNNSMKWFDEEQGLFDKNKKLIEIALERMEENENHDTEDFFKNREYIYNLETEIKRAISKHSALLNSSTDLKIKSDEIIKKVTLNKLRMSFDFKTVYQRTLLLDNVGLLAYLMNPLLKIKFEKTFNLKNTDELLTYRPNNEEDIEEVTEDVETEYISLDDIEDERIASNFIIFMKLLMKFLLEKDQFSLREFNLYLAGKFRGDILKNGDYYSFILHIAQKSYYDISKLDVDEKTIFDKIIINLLTPANRDEFIGLKFRVIPMPEDVIEISSLFKITNIKFERMK</sequence>
<dbReference type="Proteomes" id="UP000776252">
    <property type="component" value="Unassembled WGS sequence"/>
</dbReference>